<evidence type="ECO:0000313" key="2">
    <source>
        <dbReference type="Proteomes" id="UP000198575"/>
    </source>
</evidence>
<name>A0A1I4Y613_9GAMM</name>
<dbReference type="Proteomes" id="UP000198575">
    <property type="component" value="Unassembled WGS sequence"/>
</dbReference>
<keyword evidence="2" id="KW-1185">Reference proteome</keyword>
<proteinExistence type="predicted"/>
<dbReference type="STRING" id="578942.SAMN05216289_11533"/>
<dbReference type="EMBL" id="FOVF01000015">
    <property type="protein sequence ID" value="SFN33496.1"/>
    <property type="molecule type" value="Genomic_DNA"/>
</dbReference>
<accession>A0A1I4Y613</accession>
<dbReference type="AlphaFoldDB" id="A0A1I4Y613"/>
<evidence type="ECO:0000313" key="1">
    <source>
        <dbReference type="EMBL" id="SFN33496.1"/>
    </source>
</evidence>
<protein>
    <submittedName>
        <fullName evidence="1">Uncharacterized protein</fullName>
    </submittedName>
</protein>
<sequence length="95" mass="10020">MVTIGAPRLLRPDGRAAVEGDCEIAATVGFEVGDGANDARGDVGRRMRGRHRRVGRARAICRAGYFDPEDGGWTCAQAARCMGVLEKDAGSDPSS</sequence>
<reference evidence="1 2" key="1">
    <citation type="submission" date="2016-10" db="EMBL/GenBank/DDBJ databases">
        <authorList>
            <person name="de Groot N.N."/>
        </authorList>
    </citation>
    <scope>NUCLEOTIDE SEQUENCE [LARGE SCALE GENOMIC DNA]</scope>
    <source>
        <strain evidence="1 2">CGMCC 1.7659</strain>
    </source>
</reference>
<organism evidence="1 2">
    <name type="scientific">Dokdonella immobilis</name>
    <dbReference type="NCBI Taxonomy" id="578942"/>
    <lineage>
        <taxon>Bacteria</taxon>
        <taxon>Pseudomonadati</taxon>
        <taxon>Pseudomonadota</taxon>
        <taxon>Gammaproteobacteria</taxon>
        <taxon>Lysobacterales</taxon>
        <taxon>Rhodanobacteraceae</taxon>
        <taxon>Dokdonella</taxon>
    </lineage>
</organism>
<gene>
    <name evidence="1" type="ORF">SAMN05216289_11533</name>
</gene>